<dbReference type="PANTHER" id="PTHR10003">
    <property type="entry name" value="SUPEROXIDE DISMUTASE CU-ZN -RELATED"/>
    <property type="match status" value="1"/>
</dbReference>
<protein>
    <submittedName>
        <fullName evidence="3">Potential copper-zinc superoxide dismutase, CuZn SOD1</fullName>
    </submittedName>
</protein>
<dbReference type="GO" id="GO:0005507">
    <property type="term" value="F:copper ion binding"/>
    <property type="evidence" value="ECO:0007669"/>
    <property type="project" value="InterPro"/>
</dbReference>
<keyword evidence="1" id="KW-0732">Signal</keyword>
<dbReference type="Pfam" id="PF00080">
    <property type="entry name" value="Sod_Cu"/>
    <property type="match status" value="1"/>
</dbReference>
<evidence type="ECO:0000313" key="4">
    <source>
        <dbReference type="Proteomes" id="UP000012073"/>
    </source>
</evidence>
<dbReference type="AlphaFoldDB" id="R7QQ00"/>
<dbReference type="GeneID" id="17318569"/>
<dbReference type="PROSITE" id="PS00087">
    <property type="entry name" value="SOD_CU_ZN_1"/>
    <property type="match status" value="1"/>
</dbReference>
<dbReference type="GO" id="GO:0006801">
    <property type="term" value="P:superoxide metabolic process"/>
    <property type="evidence" value="ECO:0007669"/>
    <property type="project" value="InterPro"/>
</dbReference>
<keyword evidence="4" id="KW-1185">Reference proteome</keyword>
<proteinExistence type="predicted"/>
<accession>R7QQ00</accession>
<feature type="domain" description="Superoxide dismutase copper/zinc binding" evidence="2">
    <location>
        <begin position="49"/>
        <end position="189"/>
    </location>
</feature>
<gene>
    <name evidence="3" type="ORF">CHC_T00008473001</name>
</gene>
<feature type="chain" id="PRO_5004442877" evidence="1">
    <location>
        <begin position="19"/>
        <end position="202"/>
    </location>
</feature>
<dbReference type="SUPFAM" id="SSF49329">
    <property type="entry name" value="Cu,Zn superoxide dismutase-like"/>
    <property type="match status" value="1"/>
</dbReference>
<dbReference type="OrthoDB" id="2015551at2759"/>
<dbReference type="STRING" id="2769.R7QQ00"/>
<evidence type="ECO:0000256" key="1">
    <source>
        <dbReference type="SAM" id="SignalP"/>
    </source>
</evidence>
<organism evidence="3 4">
    <name type="scientific">Chondrus crispus</name>
    <name type="common">Carrageen Irish moss</name>
    <name type="synonym">Polymorpha crispa</name>
    <dbReference type="NCBI Taxonomy" id="2769"/>
    <lineage>
        <taxon>Eukaryota</taxon>
        <taxon>Rhodophyta</taxon>
        <taxon>Florideophyceae</taxon>
        <taxon>Rhodymeniophycidae</taxon>
        <taxon>Gigartinales</taxon>
        <taxon>Gigartinaceae</taxon>
        <taxon>Chondrus</taxon>
    </lineage>
</organism>
<dbReference type="RefSeq" id="XP_005710856.1">
    <property type="nucleotide sequence ID" value="XM_005710799.1"/>
</dbReference>
<evidence type="ECO:0000259" key="2">
    <source>
        <dbReference type="Pfam" id="PF00080"/>
    </source>
</evidence>
<evidence type="ECO:0000313" key="3">
    <source>
        <dbReference type="EMBL" id="CDF40562.1"/>
    </source>
</evidence>
<dbReference type="EMBL" id="HG002201">
    <property type="protein sequence ID" value="CDF40562.1"/>
    <property type="molecule type" value="Genomic_DNA"/>
</dbReference>
<name>R7QQ00_CHOCR</name>
<dbReference type="Gene3D" id="2.60.40.200">
    <property type="entry name" value="Superoxide dismutase, copper/zinc binding domain"/>
    <property type="match status" value="1"/>
</dbReference>
<dbReference type="InterPro" id="IPR036423">
    <property type="entry name" value="SOD-like_Cu/Zn_dom_sf"/>
</dbReference>
<dbReference type="InterPro" id="IPR024134">
    <property type="entry name" value="SOD_Cu/Zn_/chaperone"/>
</dbReference>
<dbReference type="InterPro" id="IPR001424">
    <property type="entry name" value="SOD_Cu_Zn_dom"/>
</dbReference>
<dbReference type="Proteomes" id="UP000012073">
    <property type="component" value="Unassembled WGS sequence"/>
</dbReference>
<reference evidence="4" key="1">
    <citation type="journal article" date="2013" name="Proc. Natl. Acad. Sci. U.S.A.">
        <title>Genome structure and metabolic features in the red seaweed Chondrus crispus shed light on evolution of the Archaeplastida.</title>
        <authorList>
            <person name="Collen J."/>
            <person name="Porcel B."/>
            <person name="Carre W."/>
            <person name="Ball S.G."/>
            <person name="Chaparro C."/>
            <person name="Tonon T."/>
            <person name="Barbeyron T."/>
            <person name="Michel G."/>
            <person name="Noel B."/>
            <person name="Valentin K."/>
            <person name="Elias M."/>
            <person name="Artiguenave F."/>
            <person name="Arun A."/>
            <person name="Aury J.M."/>
            <person name="Barbosa-Neto J.F."/>
            <person name="Bothwell J.H."/>
            <person name="Bouget F.Y."/>
            <person name="Brillet L."/>
            <person name="Cabello-Hurtado F."/>
            <person name="Capella-Gutierrez S."/>
            <person name="Charrier B."/>
            <person name="Cladiere L."/>
            <person name="Cock J.M."/>
            <person name="Coelho S.M."/>
            <person name="Colleoni C."/>
            <person name="Czjzek M."/>
            <person name="Da Silva C."/>
            <person name="Delage L."/>
            <person name="Denoeud F."/>
            <person name="Deschamps P."/>
            <person name="Dittami S.M."/>
            <person name="Gabaldon T."/>
            <person name="Gachon C.M."/>
            <person name="Groisillier A."/>
            <person name="Herve C."/>
            <person name="Jabbari K."/>
            <person name="Katinka M."/>
            <person name="Kloareg B."/>
            <person name="Kowalczyk N."/>
            <person name="Labadie K."/>
            <person name="Leblanc C."/>
            <person name="Lopez P.J."/>
            <person name="McLachlan D.H."/>
            <person name="Meslet-Cladiere L."/>
            <person name="Moustafa A."/>
            <person name="Nehr Z."/>
            <person name="Nyvall Collen P."/>
            <person name="Panaud O."/>
            <person name="Partensky F."/>
            <person name="Poulain J."/>
            <person name="Rensing S.A."/>
            <person name="Rousvoal S."/>
            <person name="Samson G."/>
            <person name="Symeonidi A."/>
            <person name="Weissenbach J."/>
            <person name="Zambounis A."/>
            <person name="Wincker P."/>
            <person name="Boyen C."/>
        </authorList>
    </citation>
    <scope>NUCLEOTIDE SEQUENCE [LARGE SCALE GENOMIC DNA]</scope>
    <source>
        <strain evidence="4">cv. Stackhouse</strain>
    </source>
</reference>
<sequence>MTPLLVAALLAAVSLAAAAEVPLFTQEGCSNLPTLVCTVQPTDGYSVEGVVYFTPAWRRRGVGEQPDLFTCYVRIMAAVAGLTNPQHGFHVHTYGDVSVSDGSSTGGHFTNVAGDEIEHGLPDDEIRHWGDLGNLINDGKGNAEYDRVDKVVRLGALVGRGITIHEDQDAGSSEQPTGASGTRIGFCVIGYANPEVIASASR</sequence>
<dbReference type="KEGG" id="ccp:CHC_T00008473001"/>
<dbReference type="Gramene" id="CDF40562">
    <property type="protein sequence ID" value="CDF40562"/>
    <property type="gene ID" value="CHC_T00008473001"/>
</dbReference>
<dbReference type="InterPro" id="IPR018152">
    <property type="entry name" value="SOD_Cu/Zn_BS"/>
</dbReference>
<feature type="signal peptide" evidence="1">
    <location>
        <begin position="1"/>
        <end position="18"/>
    </location>
</feature>